<name>A0AA90NLF0_9GAMM</name>
<proteinExistence type="predicted"/>
<accession>A0AA90NLF0</accession>
<protein>
    <submittedName>
        <fullName evidence="1">Uncharacterized protein</fullName>
    </submittedName>
</protein>
<dbReference type="EMBL" id="JASXSV010000007">
    <property type="protein sequence ID" value="MDP0588805.1"/>
    <property type="molecule type" value="Genomic_DNA"/>
</dbReference>
<sequence>MQTLWKIRSLVNSDKILIVRHKLAEAIIYQNTHMPFNSNDWMLMIRGLNYKYNVEKEAIRVLADCLNTKKNRPIRMYQPSITEYTRCILLS</sequence>
<keyword evidence="2" id="KW-1185">Reference proteome</keyword>
<reference evidence="1 2" key="1">
    <citation type="journal article" date="2023" name="bioRxiv">
        <title>An intranuclear bacterial parasite of deep-sea mussels expresses apoptosis inhibitors acquired from its host.</title>
        <authorList>
            <person name="Gonzalez Porras M.A."/>
            <person name="Assie A."/>
            <person name="Tietjen M."/>
            <person name="Violette M."/>
            <person name="Kleiner M."/>
            <person name="Gruber-Vodicka H."/>
            <person name="Dubilier N."/>
            <person name="Leisch N."/>
        </authorList>
    </citation>
    <scope>NUCLEOTIDE SEQUENCE [LARGE SCALE GENOMIC DNA]</scope>
    <source>
        <strain evidence="1">IAP13</strain>
    </source>
</reference>
<dbReference type="AlphaFoldDB" id="A0AA90NLF0"/>
<organism evidence="1 2">
    <name type="scientific">Candidatus Endonucleibacter bathymodioli</name>
    <dbReference type="NCBI Taxonomy" id="539814"/>
    <lineage>
        <taxon>Bacteria</taxon>
        <taxon>Pseudomonadati</taxon>
        <taxon>Pseudomonadota</taxon>
        <taxon>Gammaproteobacteria</taxon>
        <taxon>Oceanospirillales</taxon>
        <taxon>Endozoicomonadaceae</taxon>
        <taxon>Candidatus Endonucleibacter</taxon>
    </lineage>
</organism>
<dbReference type="Proteomes" id="UP001178148">
    <property type="component" value="Unassembled WGS sequence"/>
</dbReference>
<comment type="caution">
    <text evidence="1">The sequence shown here is derived from an EMBL/GenBank/DDBJ whole genome shotgun (WGS) entry which is preliminary data.</text>
</comment>
<gene>
    <name evidence="1" type="ORF">QS748_06255</name>
</gene>
<evidence type="ECO:0000313" key="1">
    <source>
        <dbReference type="EMBL" id="MDP0588805.1"/>
    </source>
</evidence>
<evidence type="ECO:0000313" key="2">
    <source>
        <dbReference type="Proteomes" id="UP001178148"/>
    </source>
</evidence>